<feature type="transmembrane region" description="Helical" evidence="1">
    <location>
        <begin position="235"/>
        <end position="255"/>
    </location>
</feature>
<keyword evidence="1" id="KW-0472">Membrane</keyword>
<feature type="transmembrane region" description="Helical" evidence="1">
    <location>
        <begin position="159"/>
        <end position="182"/>
    </location>
</feature>
<feature type="transmembrane region" description="Helical" evidence="1">
    <location>
        <begin position="61"/>
        <end position="79"/>
    </location>
</feature>
<accession>A0A7S3YXL4</accession>
<keyword evidence="1" id="KW-1133">Transmembrane helix</keyword>
<organism evidence="2">
    <name type="scientific">Lotharella globosa</name>
    <dbReference type="NCBI Taxonomy" id="91324"/>
    <lineage>
        <taxon>Eukaryota</taxon>
        <taxon>Sar</taxon>
        <taxon>Rhizaria</taxon>
        <taxon>Cercozoa</taxon>
        <taxon>Chlorarachniophyceae</taxon>
        <taxon>Lotharella</taxon>
    </lineage>
</organism>
<evidence type="ECO:0008006" key="3">
    <source>
        <dbReference type="Google" id="ProtNLM"/>
    </source>
</evidence>
<gene>
    <name evidence="2" type="ORF">LGLO00237_LOCUS16722</name>
</gene>
<keyword evidence="1" id="KW-0812">Transmembrane</keyword>
<evidence type="ECO:0000256" key="1">
    <source>
        <dbReference type="SAM" id="Phobius"/>
    </source>
</evidence>
<reference evidence="2" key="1">
    <citation type="submission" date="2021-01" db="EMBL/GenBank/DDBJ databases">
        <authorList>
            <person name="Corre E."/>
            <person name="Pelletier E."/>
            <person name="Niang G."/>
            <person name="Scheremetjew M."/>
            <person name="Finn R."/>
            <person name="Kale V."/>
            <person name="Holt S."/>
            <person name="Cochrane G."/>
            <person name="Meng A."/>
            <person name="Brown T."/>
            <person name="Cohen L."/>
        </authorList>
    </citation>
    <scope>NUCLEOTIDE SEQUENCE</scope>
    <source>
        <strain evidence="2">CCCM811</strain>
    </source>
</reference>
<sequence length="282" mass="32286">MDSPGADDEKLTGESAACCLCCRNTEEEETWSFTFKDDEVGEFVGCRISDSLLSWALFRSLYAVFMFVVLVLCAIQYSLFMGGQWLYFLTMWTFIIQTFYAIFSAYATWAYGYFAQYDPEPLRDPPGIFYALWITENLLLSFTFFVFIGFWAIVFPAGVVLDFTIVATHGVNWVLMLTDRYFSTMPAVRMKHVYVPITYGMIYYLWSIIHAYSGLDNGPIEGKALYPITDYNNHPLLLLSGPIAILIFIPLVHYANQQLVRLSEHCLPRPGQTTAEHHVEMA</sequence>
<name>A0A7S3YXL4_9EUKA</name>
<dbReference type="AlphaFoldDB" id="A0A7S3YXL4"/>
<dbReference type="GO" id="GO:0016020">
    <property type="term" value="C:membrane"/>
    <property type="evidence" value="ECO:0007669"/>
    <property type="project" value="TreeGrafter"/>
</dbReference>
<feature type="transmembrane region" description="Helical" evidence="1">
    <location>
        <begin position="194"/>
        <end position="215"/>
    </location>
</feature>
<protein>
    <recommendedName>
        <fullName evidence="3">Glycerophosphocholine acyltransferase 1</fullName>
    </recommendedName>
</protein>
<feature type="transmembrane region" description="Helical" evidence="1">
    <location>
        <begin position="85"/>
        <end position="107"/>
    </location>
</feature>
<evidence type="ECO:0000313" key="2">
    <source>
        <dbReference type="EMBL" id="CAE0665117.1"/>
    </source>
</evidence>
<proteinExistence type="predicted"/>
<feature type="transmembrane region" description="Helical" evidence="1">
    <location>
        <begin position="128"/>
        <end position="153"/>
    </location>
</feature>
<dbReference type="EMBL" id="HBIV01023270">
    <property type="protein sequence ID" value="CAE0665117.1"/>
    <property type="molecule type" value="Transcribed_RNA"/>
</dbReference>
<dbReference type="PANTHER" id="PTHR12242">
    <property type="entry name" value="OS02G0130600 PROTEIN-RELATED"/>
    <property type="match status" value="1"/>
</dbReference>